<accession>A0ABW6ZL33</accession>
<evidence type="ECO:0000313" key="2">
    <source>
        <dbReference type="EMBL" id="MFG1253724.1"/>
    </source>
</evidence>
<dbReference type="Proteomes" id="UP001604043">
    <property type="component" value="Unassembled WGS sequence"/>
</dbReference>
<dbReference type="RefSeq" id="WP_156026278.1">
    <property type="nucleotide sequence ID" value="NZ_JBAFUR010000004.1"/>
</dbReference>
<evidence type="ECO:0000256" key="1">
    <source>
        <dbReference type="SAM" id="MobiDB-lite"/>
    </source>
</evidence>
<keyword evidence="3" id="KW-1185">Reference proteome</keyword>
<organism evidence="2 3">
    <name type="scientific">Xanthobacter aminoxidans</name>
    <dbReference type="NCBI Taxonomy" id="186280"/>
    <lineage>
        <taxon>Bacteria</taxon>
        <taxon>Pseudomonadati</taxon>
        <taxon>Pseudomonadota</taxon>
        <taxon>Alphaproteobacteria</taxon>
        <taxon>Hyphomicrobiales</taxon>
        <taxon>Xanthobacteraceae</taxon>
        <taxon>Xanthobacter</taxon>
    </lineage>
</organism>
<sequence length="56" mass="5933">MARFVRAIHPASRPVMGVQHPLRSTVDRPHKAGDDGVKGSSKEDTDRATLTPPGGA</sequence>
<evidence type="ECO:0000313" key="3">
    <source>
        <dbReference type="Proteomes" id="UP001604043"/>
    </source>
</evidence>
<protein>
    <submittedName>
        <fullName evidence="2">Uncharacterized protein</fullName>
    </submittedName>
</protein>
<name>A0ABW6ZL33_9HYPH</name>
<comment type="caution">
    <text evidence="2">The sequence shown here is derived from an EMBL/GenBank/DDBJ whole genome shotgun (WGS) entry which is preliminary data.</text>
</comment>
<feature type="region of interest" description="Disordered" evidence="1">
    <location>
        <begin position="1"/>
        <end position="56"/>
    </location>
</feature>
<gene>
    <name evidence="2" type="ORF">V5F30_16045</name>
</gene>
<feature type="compositionally biased region" description="Basic and acidic residues" evidence="1">
    <location>
        <begin position="25"/>
        <end position="47"/>
    </location>
</feature>
<proteinExistence type="predicted"/>
<dbReference type="EMBL" id="JBAFUR010000004">
    <property type="protein sequence ID" value="MFG1253724.1"/>
    <property type="molecule type" value="Genomic_DNA"/>
</dbReference>
<reference evidence="2 3" key="1">
    <citation type="submission" date="2024-02" db="EMBL/GenBank/DDBJ databases">
        <title>Expansion and revision of Xanthobacter and proposal of Roseixanthobacter gen. nov.</title>
        <authorList>
            <person name="Soltysiak M.P.M."/>
            <person name="Jalihal A."/>
            <person name="Ory A."/>
            <person name="Chrisophersen C."/>
            <person name="Lee A.D."/>
            <person name="Boulton J."/>
            <person name="Springer M."/>
        </authorList>
    </citation>
    <scope>NUCLEOTIDE SEQUENCE [LARGE SCALE GENOMIC DNA]</scope>
    <source>
        <strain evidence="2 3">CB5</strain>
    </source>
</reference>